<accession>W5YLT5</accession>
<evidence type="ECO:0000313" key="2">
    <source>
        <dbReference type="Proteomes" id="UP000061489"/>
    </source>
</evidence>
<protein>
    <submittedName>
        <fullName evidence="1">Uncharacterized protein</fullName>
    </submittedName>
</protein>
<dbReference type="KEGG" id="msx:AU14_05850"/>
<evidence type="ECO:0000313" key="1">
    <source>
        <dbReference type="EMBL" id="AHI30036.1"/>
    </source>
</evidence>
<name>W5YLT5_9GAMM</name>
<dbReference type="OrthoDB" id="6356446at2"/>
<dbReference type="AlphaFoldDB" id="W5YLT5"/>
<dbReference type="EMBL" id="CP007151">
    <property type="protein sequence ID" value="AHI30036.1"/>
    <property type="molecule type" value="Genomic_DNA"/>
</dbReference>
<dbReference type="RefSeq" id="WP_041339583.1">
    <property type="nucleotide sequence ID" value="NZ_CP007151.1"/>
</dbReference>
<dbReference type="Proteomes" id="UP000061489">
    <property type="component" value="Chromosome"/>
</dbReference>
<reference evidence="1 2" key="1">
    <citation type="journal article" date="2014" name="Genome Announc.">
        <title>Draft Genome Sequences of Marinobacter similis A3d10T and Marinobacter salarius R9SW1T.</title>
        <authorList>
            <person name="Ivanova E.P."/>
            <person name="Ng H.J."/>
            <person name="Webb H.K."/>
            <person name="Feng G."/>
            <person name="Oshima K."/>
            <person name="Hattori M."/>
            <person name="Ohkuma M."/>
            <person name="Sergeev A.F."/>
            <person name="Mikhailov V.V."/>
            <person name="Crawford R.J."/>
            <person name="Sawabe T."/>
        </authorList>
    </citation>
    <scope>NUCLEOTIDE SEQUENCE [LARGE SCALE GENOMIC DNA]</scope>
    <source>
        <strain evidence="1 2">A3d10</strain>
    </source>
</reference>
<dbReference type="HOGENOM" id="CLU_2917246_0_0_6"/>
<proteinExistence type="predicted"/>
<sequence length="61" mass="6677">MDLVVRLLDLLRLVHVLETAPSAQAAIPADFSVDNIVLGIGNALYRKELGLRFTQVKAPHP</sequence>
<keyword evidence="2" id="KW-1185">Reference proteome</keyword>
<organism evidence="1 2">
    <name type="scientific">Marinobacter similis</name>
    <dbReference type="NCBI Taxonomy" id="1420916"/>
    <lineage>
        <taxon>Bacteria</taxon>
        <taxon>Pseudomonadati</taxon>
        <taxon>Pseudomonadota</taxon>
        <taxon>Gammaproteobacteria</taxon>
        <taxon>Pseudomonadales</taxon>
        <taxon>Marinobacteraceae</taxon>
        <taxon>Marinobacter</taxon>
    </lineage>
</organism>
<gene>
    <name evidence="1" type="ORF">AU14_05850</name>
</gene>